<evidence type="ECO:0000313" key="3">
    <source>
        <dbReference type="EMBL" id="PVY68655.1"/>
    </source>
</evidence>
<proteinExistence type="predicted"/>
<dbReference type="GO" id="GO:0003677">
    <property type="term" value="F:DNA binding"/>
    <property type="evidence" value="ECO:0007669"/>
    <property type="project" value="InterPro"/>
</dbReference>
<dbReference type="SUPFAM" id="SSF47598">
    <property type="entry name" value="Ribbon-helix-helix"/>
    <property type="match status" value="1"/>
</dbReference>
<dbReference type="Gene3D" id="1.10.1220.10">
    <property type="entry name" value="Met repressor-like"/>
    <property type="match status" value="1"/>
</dbReference>
<evidence type="ECO:0000313" key="4">
    <source>
        <dbReference type="Proteomes" id="UP000246145"/>
    </source>
</evidence>
<gene>
    <name evidence="3" type="ORF">C7440_1066</name>
</gene>
<dbReference type="RefSeq" id="WP_116517717.1">
    <property type="nucleotide sequence ID" value="NZ_JACCEX010000001.1"/>
</dbReference>
<evidence type="ECO:0000259" key="2">
    <source>
        <dbReference type="Pfam" id="PF03869"/>
    </source>
</evidence>
<accession>A0A2U1CRY1</accession>
<dbReference type="Proteomes" id="UP000246145">
    <property type="component" value="Unassembled WGS sequence"/>
</dbReference>
<dbReference type="EMBL" id="QEKO01000001">
    <property type="protein sequence ID" value="PVY68655.1"/>
    <property type="molecule type" value="Genomic_DNA"/>
</dbReference>
<reference evidence="3 4" key="1">
    <citation type="submission" date="2018-04" db="EMBL/GenBank/DDBJ databases">
        <title>Genomic Encyclopedia of Type Strains, Phase IV (KMG-IV): sequencing the most valuable type-strain genomes for metagenomic binning, comparative biology and taxonomic classification.</title>
        <authorList>
            <person name="Goeker M."/>
        </authorList>
    </citation>
    <scope>NUCLEOTIDE SEQUENCE [LARGE SCALE GENOMIC DNA]</scope>
    <source>
        <strain evidence="3 4">DSM 10065</strain>
    </source>
</reference>
<feature type="domain" description="Arc-like DNA binding" evidence="2">
    <location>
        <begin position="2"/>
        <end position="44"/>
    </location>
</feature>
<dbReference type="InterPro" id="IPR005569">
    <property type="entry name" value="Arc_DNA-bd_dom"/>
</dbReference>
<dbReference type="GO" id="GO:0006355">
    <property type="term" value="P:regulation of DNA-templated transcription"/>
    <property type="evidence" value="ECO:0007669"/>
    <property type="project" value="InterPro"/>
</dbReference>
<dbReference type="InterPro" id="IPR010985">
    <property type="entry name" value="Ribbon_hlx_hlx"/>
</dbReference>
<feature type="region of interest" description="Disordered" evidence="1">
    <location>
        <begin position="190"/>
        <end position="222"/>
    </location>
</feature>
<dbReference type="AlphaFoldDB" id="A0A2U1CRY1"/>
<sequence length="222" mass="23955">MARTDPQVNFRMPQELRDKLDDAARTSGRTLTAEIVARLELTLSDISSTYGGAELRFAMMKVLRHEEFSLLLDRIHRLGGVDQVLKESASSLIKRVEGPALTGTPAEVESHYSKIVGSTPLSALLTAAEIQKIAERLDQIQAANVARTKAAKPVQTPTDSDTGPIVDRLVLVNKIRPDADRSALGEKLEKAVESVGKSRTPTIPGKNAPKRGLGSAGKSPKK</sequence>
<protein>
    <submittedName>
        <fullName evidence="3">Arc-like DNA binding dprotein</fullName>
    </submittedName>
</protein>
<dbReference type="InterPro" id="IPR013321">
    <property type="entry name" value="Arc_rbn_hlx_hlx"/>
</dbReference>
<dbReference type="Pfam" id="PF03869">
    <property type="entry name" value="Arc"/>
    <property type="match status" value="1"/>
</dbReference>
<comment type="caution">
    <text evidence="3">The sequence shown here is derived from an EMBL/GenBank/DDBJ whole genome shotgun (WGS) entry which is preliminary data.</text>
</comment>
<keyword evidence="4" id="KW-1185">Reference proteome</keyword>
<dbReference type="OrthoDB" id="8913072at2"/>
<organism evidence="3 4">
    <name type="scientific">Pusillimonas noertemannii</name>
    <dbReference type="NCBI Taxonomy" id="305977"/>
    <lineage>
        <taxon>Bacteria</taxon>
        <taxon>Pseudomonadati</taxon>
        <taxon>Pseudomonadota</taxon>
        <taxon>Betaproteobacteria</taxon>
        <taxon>Burkholderiales</taxon>
        <taxon>Alcaligenaceae</taxon>
        <taxon>Pusillimonas</taxon>
    </lineage>
</organism>
<name>A0A2U1CRY1_9BURK</name>
<evidence type="ECO:0000256" key="1">
    <source>
        <dbReference type="SAM" id="MobiDB-lite"/>
    </source>
</evidence>